<protein>
    <recommendedName>
        <fullName evidence="1">Dienelactone hydrolase domain-containing protein</fullName>
    </recommendedName>
</protein>
<dbReference type="PANTHER" id="PTHR46623:SF6">
    <property type="entry name" value="ALPHA_BETA-HYDROLASES SUPERFAMILY PROTEIN"/>
    <property type="match status" value="1"/>
</dbReference>
<evidence type="ECO:0000313" key="3">
    <source>
        <dbReference type="Proteomes" id="UP000234956"/>
    </source>
</evidence>
<dbReference type="InterPro" id="IPR051049">
    <property type="entry name" value="Dienelactone_hydrolase-like"/>
</dbReference>
<name>A0A2I0UVQ2_9BACI</name>
<dbReference type="GO" id="GO:0016787">
    <property type="term" value="F:hydrolase activity"/>
    <property type="evidence" value="ECO:0007669"/>
    <property type="project" value="InterPro"/>
</dbReference>
<dbReference type="InterPro" id="IPR029058">
    <property type="entry name" value="AB_hydrolase_fold"/>
</dbReference>
<organism evidence="2 3">
    <name type="scientific">Lysinibacillus fusiformis</name>
    <dbReference type="NCBI Taxonomy" id="28031"/>
    <lineage>
        <taxon>Bacteria</taxon>
        <taxon>Bacillati</taxon>
        <taxon>Bacillota</taxon>
        <taxon>Bacilli</taxon>
        <taxon>Bacillales</taxon>
        <taxon>Bacillaceae</taxon>
        <taxon>Lysinibacillus</taxon>
    </lineage>
</organism>
<feature type="domain" description="Dienelactone hydrolase" evidence="1">
    <location>
        <begin position="5"/>
        <end position="188"/>
    </location>
</feature>
<reference evidence="2 3" key="1">
    <citation type="submission" date="2017-10" db="EMBL/GenBank/DDBJ databases">
        <title>Draft genome of Lysinibacillus fusiformis strain Juneja, a laboratory-derived pathogen of Drosophila melanogaster.</title>
        <authorList>
            <person name="Smith B.R."/>
            <person name="Unckless R.L."/>
        </authorList>
    </citation>
    <scope>NUCLEOTIDE SEQUENCE [LARGE SCALE GENOMIC DNA]</scope>
    <source>
        <strain evidence="2 3">Juneja</strain>
    </source>
</reference>
<dbReference type="PANTHER" id="PTHR46623">
    <property type="entry name" value="CARBOXYMETHYLENEBUTENOLIDASE-RELATED"/>
    <property type="match status" value="1"/>
</dbReference>
<dbReference type="RefSeq" id="WP_036117961.1">
    <property type="nucleotide sequence ID" value="NZ_PDFK01000009.1"/>
</dbReference>
<accession>A0A2I0UVQ2</accession>
<evidence type="ECO:0000313" key="2">
    <source>
        <dbReference type="EMBL" id="PKU50111.1"/>
    </source>
</evidence>
<sequence>MRRKIFILHEIYGVNHFIKEQVQTYSDENTSVSCISFYSDGLSFSYEQEKQAYEFYMQTVGFDAPLELLSQKILAAAQNYNEVVLIGYSVGATLAWRLATLPLHRVICVYGSRIRQYFDILPACPTLVVLPSYESSFDVQILKNALGRIPNVQTKQYQGLHGFMDASNSNYCQRSYLQAHNDIRSFLQARKFQEE</sequence>
<comment type="caution">
    <text evidence="2">The sequence shown here is derived from an EMBL/GenBank/DDBJ whole genome shotgun (WGS) entry which is preliminary data.</text>
</comment>
<dbReference type="EMBL" id="PDFK01000009">
    <property type="protein sequence ID" value="PKU50111.1"/>
    <property type="molecule type" value="Genomic_DNA"/>
</dbReference>
<dbReference type="Gene3D" id="3.40.50.1820">
    <property type="entry name" value="alpha/beta hydrolase"/>
    <property type="match status" value="1"/>
</dbReference>
<dbReference type="Proteomes" id="UP000234956">
    <property type="component" value="Unassembled WGS sequence"/>
</dbReference>
<evidence type="ECO:0000259" key="1">
    <source>
        <dbReference type="Pfam" id="PF01738"/>
    </source>
</evidence>
<proteinExistence type="predicted"/>
<gene>
    <name evidence="2" type="ORF">CRI88_19960</name>
</gene>
<dbReference type="AlphaFoldDB" id="A0A2I0UVQ2"/>
<dbReference type="InterPro" id="IPR002925">
    <property type="entry name" value="Dienelactn_hydro"/>
</dbReference>
<dbReference type="SUPFAM" id="SSF53474">
    <property type="entry name" value="alpha/beta-Hydrolases"/>
    <property type="match status" value="1"/>
</dbReference>
<dbReference type="Pfam" id="PF01738">
    <property type="entry name" value="DLH"/>
    <property type="match status" value="1"/>
</dbReference>